<evidence type="ECO:0000256" key="1">
    <source>
        <dbReference type="ARBA" id="ARBA00005695"/>
    </source>
</evidence>
<keyword evidence="7" id="KW-1185">Reference proteome</keyword>
<proteinExistence type="inferred from homology"/>
<evidence type="ECO:0000256" key="2">
    <source>
        <dbReference type="ARBA" id="ARBA00022448"/>
    </source>
</evidence>
<name>A0A7G9WAH9_ALKCA</name>
<feature type="signal peptide" evidence="4">
    <location>
        <begin position="1"/>
        <end position="20"/>
    </location>
</feature>
<dbReference type="Gene3D" id="3.90.76.10">
    <property type="entry name" value="Dipeptide-binding Protein, Domain 1"/>
    <property type="match status" value="1"/>
</dbReference>
<protein>
    <recommendedName>
        <fullName evidence="5">Solute-binding protein family 5 domain-containing protein</fullName>
    </recommendedName>
</protein>
<evidence type="ECO:0000256" key="4">
    <source>
        <dbReference type="SAM" id="SignalP"/>
    </source>
</evidence>
<dbReference type="KEGG" id="acae:HYG86_13340"/>
<feature type="chain" id="PRO_5039620081" description="Solute-binding protein family 5 domain-containing protein" evidence="4">
    <location>
        <begin position="21"/>
        <end position="547"/>
    </location>
</feature>
<organism evidence="6 7">
    <name type="scientific">Alkalicella caledoniensis</name>
    <dbReference type="NCBI Taxonomy" id="2731377"/>
    <lineage>
        <taxon>Bacteria</taxon>
        <taxon>Bacillati</taxon>
        <taxon>Bacillota</taxon>
        <taxon>Clostridia</taxon>
        <taxon>Eubacteriales</taxon>
        <taxon>Proteinivoracaceae</taxon>
        <taxon>Alkalicella</taxon>
    </lineage>
</organism>
<evidence type="ECO:0000256" key="3">
    <source>
        <dbReference type="ARBA" id="ARBA00022729"/>
    </source>
</evidence>
<comment type="similarity">
    <text evidence="1">Belongs to the bacterial solute-binding protein 5 family.</text>
</comment>
<dbReference type="InterPro" id="IPR039424">
    <property type="entry name" value="SBP_5"/>
</dbReference>
<evidence type="ECO:0000259" key="5">
    <source>
        <dbReference type="Pfam" id="PF00496"/>
    </source>
</evidence>
<dbReference type="Gene3D" id="3.10.105.10">
    <property type="entry name" value="Dipeptide-binding Protein, Domain 3"/>
    <property type="match status" value="1"/>
</dbReference>
<dbReference type="GO" id="GO:0015833">
    <property type="term" value="P:peptide transport"/>
    <property type="evidence" value="ECO:0007669"/>
    <property type="project" value="TreeGrafter"/>
</dbReference>
<gene>
    <name evidence="6" type="ORF">HYG86_13340</name>
</gene>
<dbReference type="GO" id="GO:1904680">
    <property type="term" value="F:peptide transmembrane transporter activity"/>
    <property type="evidence" value="ECO:0007669"/>
    <property type="project" value="TreeGrafter"/>
</dbReference>
<keyword evidence="2" id="KW-0813">Transport</keyword>
<dbReference type="Gene3D" id="3.40.190.10">
    <property type="entry name" value="Periplasmic binding protein-like II"/>
    <property type="match status" value="1"/>
</dbReference>
<evidence type="ECO:0000313" key="6">
    <source>
        <dbReference type="EMBL" id="QNO15691.1"/>
    </source>
</evidence>
<dbReference type="InterPro" id="IPR030678">
    <property type="entry name" value="Peptide/Ni-bd"/>
</dbReference>
<dbReference type="Proteomes" id="UP000516160">
    <property type="component" value="Chromosome"/>
</dbReference>
<dbReference type="Pfam" id="PF00496">
    <property type="entry name" value="SBP_bac_5"/>
    <property type="match status" value="1"/>
</dbReference>
<evidence type="ECO:0000313" key="7">
    <source>
        <dbReference type="Proteomes" id="UP000516160"/>
    </source>
</evidence>
<dbReference type="InterPro" id="IPR000914">
    <property type="entry name" value="SBP_5_dom"/>
</dbReference>
<dbReference type="RefSeq" id="WP_213166099.1">
    <property type="nucleotide sequence ID" value="NZ_CP058559.1"/>
</dbReference>
<reference evidence="6 7" key="1">
    <citation type="submission" date="2020-07" db="EMBL/GenBank/DDBJ databases">
        <title>Alkalicella. sp. LB2 genome.</title>
        <authorList>
            <person name="Postec A."/>
            <person name="Quemeneur M."/>
        </authorList>
    </citation>
    <scope>NUCLEOTIDE SEQUENCE [LARGE SCALE GENOMIC DNA]</scope>
    <source>
        <strain evidence="6 7">LB2</strain>
    </source>
</reference>
<dbReference type="SUPFAM" id="SSF53850">
    <property type="entry name" value="Periplasmic binding protein-like II"/>
    <property type="match status" value="1"/>
</dbReference>
<dbReference type="PROSITE" id="PS51257">
    <property type="entry name" value="PROKAR_LIPOPROTEIN"/>
    <property type="match status" value="1"/>
</dbReference>
<accession>A0A7G9WAH9</accession>
<dbReference type="PIRSF" id="PIRSF002741">
    <property type="entry name" value="MppA"/>
    <property type="match status" value="1"/>
</dbReference>
<dbReference type="GO" id="GO:0042597">
    <property type="term" value="C:periplasmic space"/>
    <property type="evidence" value="ECO:0007669"/>
    <property type="project" value="UniProtKB-ARBA"/>
</dbReference>
<dbReference type="EMBL" id="CP058559">
    <property type="protein sequence ID" value="QNO15691.1"/>
    <property type="molecule type" value="Genomic_DNA"/>
</dbReference>
<keyword evidence="3 4" id="KW-0732">Signal</keyword>
<sequence length="547" mass="62015">MKKVMLVLLSLTLIVGLAVGCSPPDDNIGGRFRWGVGSDPALMNPILYQDATSGQFIDRMFEGLMRYDENLERQPLLADSWDFSDDFLEITFYLKQGVKWHDGEPFTADDVEFTFKTMMHPDYPGVRASMFSTLEDVIVIDEHTVKFTLKEEFGPVMNNLGFAIIPKHIFSVDADGNPQAIADLMDHPNNYDNVVGTGPWKWNEWKTGEYISFTRNENYHQDGLPYFEEFIINIYGGLEAMMMALEVGNELDYGDIQADKVVDLQKKGQDGDGTYDLVQFDALSYTYIGMNQKEGLFGEGKENFFQDLRVRQAIAHAAPIEDMIQNIYSGNAYRLHSSVPRSSWAYSEEGLTKYDYDLDAAAALLDEAGWEVGADGLRYKNGQKLSFELATNASNQMRVDVITIMQDELTKIGVEVKLEAMEWQAFLDHVTKEKDAHAFVLGWNLAVDPDAYSIFHSAAVSNNNSIYYANEEADYWIMKGRQSLDIEVRKEAYAELAKILSKDLPYVFLFAPKNTAAIRTNIEGYELGQTGLFFMEKWHFKSGEEAN</sequence>
<dbReference type="GO" id="GO:0043190">
    <property type="term" value="C:ATP-binding cassette (ABC) transporter complex"/>
    <property type="evidence" value="ECO:0007669"/>
    <property type="project" value="InterPro"/>
</dbReference>
<dbReference type="AlphaFoldDB" id="A0A7G9WAH9"/>
<feature type="domain" description="Solute-binding protein family 5" evidence="5">
    <location>
        <begin position="74"/>
        <end position="460"/>
    </location>
</feature>
<dbReference type="PANTHER" id="PTHR30290">
    <property type="entry name" value="PERIPLASMIC BINDING COMPONENT OF ABC TRANSPORTER"/>
    <property type="match status" value="1"/>
</dbReference>
<dbReference type="PANTHER" id="PTHR30290:SF9">
    <property type="entry name" value="OLIGOPEPTIDE-BINDING PROTEIN APPA"/>
    <property type="match status" value="1"/>
</dbReference>